<dbReference type="CDD" id="cd02440">
    <property type="entry name" value="AdoMet_MTases"/>
    <property type="match status" value="1"/>
</dbReference>
<reference evidence="7" key="1">
    <citation type="submission" date="2020-10" db="EMBL/GenBank/DDBJ databases">
        <title>Taxonomic study of unclassified bacteria belonging to the class Ktedonobacteria.</title>
        <authorList>
            <person name="Yabe S."/>
            <person name="Wang C.M."/>
            <person name="Zheng Y."/>
            <person name="Sakai Y."/>
            <person name="Cavaletti L."/>
            <person name="Monciardini P."/>
            <person name="Donadio S."/>
        </authorList>
    </citation>
    <scope>NUCLEOTIDE SEQUENCE</scope>
    <source>
        <strain evidence="7">ID150040</strain>
    </source>
</reference>
<feature type="domain" description="O-methyltransferase dimerisation" evidence="6">
    <location>
        <begin position="32"/>
        <end position="98"/>
    </location>
</feature>
<gene>
    <name evidence="7" type="ORF">KSF_008150</name>
</gene>
<sequence>MTTEPVVFPPILVPPPSDDHLIWEVWLSSQHFSVLTVTEELGLFPLLARSPATAEEVAHSLTLALSSTQALLGILTSLGFLAQHQKHFHLTEVSRTYLLPDSPYYYGPALHLFCKQPMAHETLRAVLQNRQTLTTFDEEVGNIADAMQAGDIPSARAEALTQVVYCYSLPAALAIAQSGNFVGVRRLLDVGGGSGCFCIALAQHYAEMSFCILELPSICPITQRYIAAYGLEHRIDTRAANMFLDAWPTGYDAVFFSNILHMWDRQHCLQLVRRSFEMLPPGGRIYLHEMLLNEAKDGPLTATDFSLLAFSMSLQGQQYSARELTDLLREAGFTLPDITATSTSYSLISALKPV</sequence>
<feature type="active site" description="Proton acceptor" evidence="4">
    <location>
        <position position="261"/>
    </location>
</feature>
<keyword evidence="1 7" id="KW-0489">Methyltransferase</keyword>
<dbReference type="Pfam" id="PF08100">
    <property type="entry name" value="Dimerisation"/>
    <property type="match status" value="1"/>
</dbReference>
<dbReference type="PROSITE" id="PS51683">
    <property type="entry name" value="SAM_OMT_II"/>
    <property type="match status" value="1"/>
</dbReference>
<name>A0A8J3N0Y3_9CHLR</name>
<dbReference type="InterPro" id="IPR001077">
    <property type="entry name" value="COMT_C"/>
</dbReference>
<dbReference type="InterPro" id="IPR012967">
    <property type="entry name" value="COMT_dimerisation"/>
</dbReference>
<dbReference type="AlphaFoldDB" id="A0A8J3N0Y3"/>
<evidence type="ECO:0000259" key="6">
    <source>
        <dbReference type="Pfam" id="PF08100"/>
    </source>
</evidence>
<dbReference type="Proteomes" id="UP000597444">
    <property type="component" value="Unassembled WGS sequence"/>
</dbReference>
<dbReference type="InterPro" id="IPR036390">
    <property type="entry name" value="WH_DNA-bd_sf"/>
</dbReference>
<dbReference type="Pfam" id="PF00891">
    <property type="entry name" value="Methyltransf_2"/>
    <property type="match status" value="1"/>
</dbReference>
<accession>A0A8J3N0Y3</accession>
<dbReference type="InterPro" id="IPR036388">
    <property type="entry name" value="WH-like_DNA-bd_sf"/>
</dbReference>
<dbReference type="RefSeq" id="WP_220201714.1">
    <property type="nucleotide sequence ID" value="NZ_BNJK01000001.1"/>
</dbReference>
<protein>
    <submittedName>
        <fullName evidence="7">Methyltransferase</fullName>
    </submittedName>
</protein>
<evidence type="ECO:0000256" key="3">
    <source>
        <dbReference type="ARBA" id="ARBA00022691"/>
    </source>
</evidence>
<dbReference type="Gene3D" id="3.40.50.150">
    <property type="entry name" value="Vaccinia Virus protein VP39"/>
    <property type="match status" value="1"/>
</dbReference>
<dbReference type="InterPro" id="IPR016461">
    <property type="entry name" value="COMT-like"/>
</dbReference>
<evidence type="ECO:0000256" key="2">
    <source>
        <dbReference type="ARBA" id="ARBA00022679"/>
    </source>
</evidence>
<dbReference type="PANTHER" id="PTHR11746">
    <property type="entry name" value="O-METHYLTRANSFERASE"/>
    <property type="match status" value="1"/>
</dbReference>
<dbReference type="EMBL" id="BNJK01000001">
    <property type="protein sequence ID" value="GHO90767.1"/>
    <property type="molecule type" value="Genomic_DNA"/>
</dbReference>
<feature type="domain" description="O-methyltransferase C-terminal" evidence="5">
    <location>
        <begin position="169"/>
        <end position="333"/>
    </location>
</feature>
<keyword evidence="8" id="KW-1185">Reference proteome</keyword>
<dbReference type="GO" id="GO:0008171">
    <property type="term" value="F:O-methyltransferase activity"/>
    <property type="evidence" value="ECO:0007669"/>
    <property type="project" value="InterPro"/>
</dbReference>
<keyword evidence="2" id="KW-0808">Transferase</keyword>
<proteinExistence type="predicted"/>
<dbReference type="Gene3D" id="1.10.10.10">
    <property type="entry name" value="Winged helix-like DNA-binding domain superfamily/Winged helix DNA-binding domain"/>
    <property type="match status" value="1"/>
</dbReference>
<comment type="caution">
    <text evidence="7">The sequence shown here is derived from an EMBL/GenBank/DDBJ whole genome shotgun (WGS) entry which is preliminary data.</text>
</comment>
<dbReference type="GO" id="GO:0032259">
    <property type="term" value="P:methylation"/>
    <property type="evidence" value="ECO:0007669"/>
    <property type="project" value="UniProtKB-KW"/>
</dbReference>
<evidence type="ECO:0000313" key="7">
    <source>
        <dbReference type="EMBL" id="GHO90767.1"/>
    </source>
</evidence>
<evidence type="ECO:0000256" key="4">
    <source>
        <dbReference type="PIRSR" id="PIRSR005739-1"/>
    </source>
</evidence>
<keyword evidence="3" id="KW-0949">S-adenosyl-L-methionine</keyword>
<dbReference type="PIRSF" id="PIRSF005739">
    <property type="entry name" value="O-mtase"/>
    <property type="match status" value="1"/>
</dbReference>
<dbReference type="GO" id="GO:0046983">
    <property type="term" value="F:protein dimerization activity"/>
    <property type="evidence" value="ECO:0007669"/>
    <property type="project" value="InterPro"/>
</dbReference>
<dbReference type="SUPFAM" id="SSF53335">
    <property type="entry name" value="S-adenosyl-L-methionine-dependent methyltransferases"/>
    <property type="match status" value="1"/>
</dbReference>
<organism evidence="7 8">
    <name type="scientific">Reticulibacter mediterranei</name>
    <dbReference type="NCBI Taxonomy" id="2778369"/>
    <lineage>
        <taxon>Bacteria</taxon>
        <taxon>Bacillati</taxon>
        <taxon>Chloroflexota</taxon>
        <taxon>Ktedonobacteria</taxon>
        <taxon>Ktedonobacterales</taxon>
        <taxon>Reticulibacteraceae</taxon>
        <taxon>Reticulibacter</taxon>
    </lineage>
</organism>
<evidence type="ECO:0000259" key="5">
    <source>
        <dbReference type="Pfam" id="PF00891"/>
    </source>
</evidence>
<dbReference type="SUPFAM" id="SSF46785">
    <property type="entry name" value="Winged helix' DNA-binding domain"/>
    <property type="match status" value="1"/>
</dbReference>
<evidence type="ECO:0000313" key="8">
    <source>
        <dbReference type="Proteomes" id="UP000597444"/>
    </source>
</evidence>
<evidence type="ECO:0000256" key="1">
    <source>
        <dbReference type="ARBA" id="ARBA00022603"/>
    </source>
</evidence>
<dbReference type="InterPro" id="IPR029063">
    <property type="entry name" value="SAM-dependent_MTases_sf"/>
</dbReference>